<gene>
    <name evidence="3" type="ORF">FRY74_07830</name>
</gene>
<dbReference type="GO" id="GO:0004175">
    <property type="term" value="F:endopeptidase activity"/>
    <property type="evidence" value="ECO:0007669"/>
    <property type="project" value="UniProtKB-ARBA"/>
</dbReference>
<sequence length="211" mass="24330">MTKSKLYISLELILLFIALPLLLLLPILLIIKISVALVGVVYIFWNLIKNKQLRKSSLLKLSVSKQWKSIVIKFSIMIIGSTLLMYFLNPENLFIVVRKNVLMWISVCFFYALFSVYPQELIYRTFFFYRYKTLFPNTTILIAVNAIMFSLAHSVMKNWLVLGLTLVGGLIFAITYNKSKSVMLTSIEHSLYGSWLFTLGMGEMLAFPMPQ</sequence>
<name>A0A5C6RVF1_9FLAO</name>
<evidence type="ECO:0000256" key="1">
    <source>
        <dbReference type="SAM" id="Phobius"/>
    </source>
</evidence>
<dbReference type="Proteomes" id="UP000321721">
    <property type="component" value="Unassembled WGS sequence"/>
</dbReference>
<dbReference type="GO" id="GO:0080120">
    <property type="term" value="P:CAAX-box protein maturation"/>
    <property type="evidence" value="ECO:0007669"/>
    <property type="project" value="UniProtKB-ARBA"/>
</dbReference>
<keyword evidence="3" id="KW-0378">Hydrolase</keyword>
<evidence type="ECO:0000313" key="3">
    <source>
        <dbReference type="EMBL" id="TXB65322.1"/>
    </source>
</evidence>
<feature type="transmembrane region" description="Helical" evidence="1">
    <location>
        <begin position="159"/>
        <end position="177"/>
    </location>
</feature>
<dbReference type="EMBL" id="VOOS01000003">
    <property type="protein sequence ID" value="TXB65322.1"/>
    <property type="molecule type" value="Genomic_DNA"/>
</dbReference>
<dbReference type="OrthoDB" id="9805801at2"/>
<feature type="transmembrane region" description="Helical" evidence="1">
    <location>
        <begin position="70"/>
        <end position="89"/>
    </location>
</feature>
<protein>
    <submittedName>
        <fullName evidence="3">CPBP family intramembrane metalloprotease</fullName>
    </submittedName>
</protein>
<keyword evidence="3" id="KW-0482">Metalloprotease</keyword>
<dbReference type="Pfam" id="PF02517">
    <property type="entry name" value="Rce1-like"/>
    <property type="match status" value="1"/>
</dbReference>
<keyword evidence="3" id="KW-0645">Protease</keyword>
<organism evidence="3 4">
    <name type="scientific">Vicingus serpentipes</name>
    <dbReference type="NCBI Taxonomy" id="1926625"/>
    <lineage>
        <taxon>Bacteria</taxon>
        <taxon>Pseudomonadati</taxon>
        <taxon>Bacteroidota</taxon>
        <taxon>Flavobacteriia</taxon>
        <taxon>Flavobacteriales</taxon>
        <taxon>Vicingaceae</taxon>
        <taxon>Vicingus</taxon>
    </lineage>
</organism>
<dbReference type="GO" id="GO:0008237">
    <property type="term" value="F:metallopeptidase activity"/>
    <property type="evidence" value="ECO:0007669"/>
    <property type="project" value="UniProtKB-KW"/>
</dbReference>
<comment type="caution">
    <text evidence="3">The sequence shown here is derived from an EMBL/GenBank/DDBJ whole genome shotgun (WGS) entry which is preliminary data.</text>
</comment>
<keyword evidence="1" id="KW-0472">Membrane</keyword>
<accession>A0A5C6RVF1</accession>
<evidence type="ECO:0000313" key="4">
    <source>
        <dbReference type="Proteomes" id="UP000321721"/>
    </source>
</evidence>
<reference evidence="3 4" key="1">
    <citation type="submission" date="2019-08" db="EMBL/GenBank/DDBJ databases">
        <title>Genome of Vicingus serpentipes NCIMB 15042.</title>
        <authorList>
            <person name="Bowman J.P."/>
        </authorList>
    </citation>
    <scope>NUCLEOTIDE SEQUENCE [LARGE SCALE GENOMIC DNA]</scope>
    <source>
        <strain evidence="3 4">NCIMB 15042</strain>
    </source>
</reference>
<feature type="transmembrane region" description="Helical" evidence="1">
    <location>
        <begin position="101"/>
        <end position="122"/>
    </location>
</feature>
<evidence type="ECO:0000259" key="2">
    <source>
        <dbReference type="Pfam" id="PF02517"/>
    </source>
</evidence>
<feature type="transmembrane region" description="Helical" evidence="1">
    <location>
        <begin position="12"/>
        <end position="45"/>
    </location>
</feature>
<feature type="domain" description="CAAX prenyl protease 2/Lysostaphin resistance protein A-like" evidence="2">
    <location>
        <begin position="104"/>
        <end position="192"/>
    </location>
</feature>
<dbReference type="InterPro" id="IPR003675">
    <property type="entry name" value="Rce1/LyrA-like_dom"/>
</dbReference>
<dbReference type="GO" id="GO:0006508">
    <property type="term" value="P:proteolysis"/>
    <property type="evidence" value="ECO:0007669"/>
    <property type="project" value="UniProtKB-KW"/>
</dbReference>
<keyword evidence="1" id="KW-1133">Transmembrane helix</keyword>
<dbReference type="RefSeq" id="WP_147100248.1">
    <property type="nucleotide sequence ID" value="NZ_VOOS01000003.1"/>
</dbReference>
<keyword evidence="4" id="KW-1185">Reference proteome</keyword>
<dbReference type="AlphaFoldDB" id="A0A5C6RVF1"/>
<proteinExistence type="predicted"/>
<feature type="transmembrane region" description="Helical" evidence="1">
    <location>
        <begin position="134"/>
        <end position="153"/>
    </location>
</feature>
<keyword evidence="1" id="KW-0812">Transmembrane</keyword>